<dbReference type="OrthoDB" id="23423at10239"/>
<name>B3FYM2_9CAUD</name>
<organism evidence="1 2">
    <name type="scientific">Salmonella phage phiSG-JL2</name>
    <dbReference type="NCBI Taxonomy" id="529929"/>
    <lineage>
        <taxon>Viruses</taxon>
        <taxon>Duplodnaviria</taxon>
        <taxon>Heunggongvirae</taxon>
        <taxon>Uroviricota</taxon>
        <taxon>Caudoviricetes</taxon>
        <taxon>Autographivirales</taxon>
        <taxon>Autotranscriptaviridae</taxon>
        <taxon>Studiervirinae</taxon>
        <taxon>Teetrevirus</taxon>
        <taxon>Teetrevirus SGJL2</taxon>
    </lineage>
</organism>
<dbReference type="RefSeq" id="YP_001949796.1">
    <property type="nucleotide sequence ID" value="NC_010807.1"/>
</dbReference>
<dbReference type="Proteomes" id="UP000002422">
    <property type="component" value="Segment"/>
</dbReference>
<dbReference type="KEGG" id="vg:6370132"/>
<reference evidence="1 2" key="1">
    <citation type="journal article" date="2008" name="Appl. Environ. Microbiol.">
        <title>Characterization of a T7-like lytic bacteriophage (phiSG-JL2) of Salmonella enterica serovar gallinarum biovar gallinarum.</title>
        <authorList>
            <person name="Kwon H.J."/>
            <person name="Cho S.H."/>
            <person name="Kim T.E."/>
            <person name="Won Y.J."/>
            <person name="Jeong J."/>
            <person name="Park S.C."/>
            <person name="Kim J.H."/>
            <person name="Yoo H.S."/>
            <person name="Park Y.H."/>
            <person name="Kim S.J."/>
        </authorList>
    </citation>
    <scope>NUCLEOTIDE SEQUENCE [LARGE SCALE GENOMIC DNA]</scope>
    <source>
        <strain evidence="2">phiSG-JL2</strain>
    </source>
</reference>
<sequence length="77" mass="8319">MGTPQSSGLRSIRVAVRKTCTMATVWPRCSAKSSTMGSRCSKVNRLTPCASIWKTCVSVSWNTVRLASLCSSCSTRT</sequence>
<evidence type="ECO:0000313" key="1">
    <source>
        <dbReference type="EMBL" id="ACD75714.1"/>
    </source>
</evidence>
<proteinExistence type="predicted"/>
<protein>
    <submittedName>
        <fullName evidence="1">Gp19.2</fullName>
    </submittedName>
</protein>
<dbReference type="InterPro" id="IPR020148">
    <property type="entry name" value="DUF5477"/>
</dbReference>
<dbReference type="GeneID" id="6370132"/>
<accession>B3FYM2</accession>
<evidence type="ECO:0000313" key="2">
    <source>
        <dbReference type="Proteomes" id="UP000002422"/>
    </source>
</evidence>
<gene>
    <name evidence="1" type="primary">19.2</name>
</gene>
<keyword evidence="2" id="KW-1185">Reference proteome</keyword>
<dbReference type="Pfam" id="PF17571">
    <property type="entry name" value="DUF5477"/>
    <property type="match status" value="1"/>
</dbReference>
<dbReference type="EMBL" id="EU547803">
    <property type="protein sequence ID" value="ACD75714.1"/>
    <property type="molecule type" value="Genomic_DNA"/>
</dbReference>